<gene>
    <name evidence="2" type="ORF">LDC_2946</name>
</gene>
<dbReference type="CDD" id="cd05403">
    <property type="entry name" value="NT_KNTase_like"/>
    <property type="match status" value="1"/>
</dbReference>
<proteinExistence type="predicted"/>
<reference evidence="2" key="2">
    <citation type="journal article" date="2011" name="Microb. Ecol.">
        <title>Taxonomic and Functional Metagenomic Profiling of the Microbial Community in the Anoxic Sediment of a Sub-saline Shallow Lake (Laguna de Carrizo, Central Spain).</title>
        <authorList>
            <person name="Ferrer M."/>
            <person name="Guazzaroni M.E."/>
            <person name="Richter M."/>
            <person name="Garcia-Salamanca A."/>
            <person name="Yarza P."/>
            <person name="Suarez-Suarez A."/>
            <person name="Solano J."/>
            <person name="Alcaide M."/>
            <person name="van Dillewijn P."/>
            <person name="Molina-Henares M.A."/>
            <person name="Lopez-Cortes N."/>
            <person name="Al-Ramahi Y."/>
            <person name="Guerrero C."/>
            <person name="Acosta A."/>
            <person name="de Eugenio L.I."/>
            <person name="Martinez V."/>
            <person name="Marques S."/>
            <person name="Rojo F."/>
            <person name="Santero E."/>
            <person name="Genilloud O."/>
            <person name="Perez-Perez J."/>
            <person name="Rossello-Mora R."/>
            <person name="Ramos J.L."/>
        </authorList>
    </citation>
    <scope>NUCLEOTIDE SEQUENCE</scope>
</reference>
<dbReference type="InterPro" id="IPR002934">
    <property type="entry name" value="Polymerase_NTP_transf_dom"/>
</dbReference>
<sequence length="233" mass="26678">MLDKFVEQIKEAYGTDLISIILYGSTVTGEMTRQHSDYNILLIFNSFTFSHLRALTKPIRKWVKAGHPVPLMFTKERLLKSLDVFPIEFSDIKQSHKILFGEDPFVAMQLTNQHLRHECEYVLKSTLLKLRQEYMSAAFDGNKIKALLVGSLSAVLTVFRHVLKLLAVEPPVKKLDALNILSEKLDIDKSVFITIHEIKNGNKAAAKVSMDILMEKYVTEIEKIIEKVDNILY</sequence>
<dbReference type="InterPro" id="IPR043519">
    <property type="entry name" value="NT_sf"/>
</dbReference>
<organism evidence="2">
    <name type="scientific">sediment metagenome</name>
    <dbReference type="NCBI Taxonomy" id="749907"/>
    <lineage>
        <taxon>unclassified sequences</taxon>
        <taxon>metagenomes</taxon>
        <taxon>ecological metagenomes</taxon>
    </lineage>
</organism>
<reference evidence="2" key="1">
    <citation type="submission" date="2010-07" db="EMBL/GenBank/DDBJ databases">
        <authorList>
            <consortium name="CONSOLIDER consortium CSD2007-00005"/>
            <person name="Guazzaroni M.-E."/>
            <person name="Richter M."/>
            <person name="Garcia-Salamanca A."/>
            <person name="Yarza P."/>
            <person name="Ferrer M."/>
        </authorList>
    </citation>
    <scope>NUCLEOTIDE SEQUENCE</scope>
</reference>
<protein>
    <submittedName>
        <fullName evidence="2">Protein containing Nucleotidyltransferase domain</fullName>
    </submittedName>
</protein>
<dbReference type="Pfam" id="PF01909">
    <property type="entry name" value="NTP_transf_2"/>
    <property type="match status" value="1"/>
</dbReference>
<dbReference type="AlphaFoldDB" id="D9PN17"/>
<name>D9PN17_9ZZZZ</name>
<evidence type="ECO:0000259" key="1">
    <source>
        <dbReference type="Pfam" id="PF01909"/>
    </source>
</evidence>
<comment type="caution">
    <text evidence="2">The sequence shown here is derived from an EMBL/GenBank/DDBJ whole genome shotgun (WGS) entry which is preliminary data.</text>
</comment>
<dbReference type="EMBL" id="ADZX01000910">
    <property type="protein sequence ID" value="EFK95037.1"/>
    <property type="molecule type" value="Genomic_DNA"/>
</dbReference>
<evidence type="ECO:0000313" key="2">
    <source>
        <dbReference type="EMBL" id="EFK95037.1"/>
    </source>
</evidence>
<feature type="domain" description="Polymerase nucleotidyl transferase" evidence="1">
    <location>
        <begin position="2"/>
        <end position="74"/>
    </location>
</feature>
<keyword evidence="2" id="KW-0808">Transferase</keyword>
<dbReference type="Gene3D" id="3.30.460.10">
    <property type="entry name" value="Beta Polymerase, domain 2"/>
    <property type="match status" value="1"/>
</dbReference>
<dbReference type="GO" id="GO:0016779">
    <property type="term" value="F:nucleotidyltransferase activity"/>
    <property type="evidence" value="ECO:0007669"/>
    <property type="project" value="InterPro"/>
</dbReference>
<accession>D9PN17</accession>
<dbReference type="SUPFAM" id="SSF81301">
    <property type="entry name" value="Nucleotidyltransferase"/>
    <property type="match status" value="1"/>
</dbReference>